<dbReference type="SUPFAM" id="SSF53474">
    <property type="entry name" value="alpha/beta-Hydrolases"/>
    <property type="match status" value="1"/>
</dbReference>
<evidence type="ECO:0000313" key="4">
    <source>
        <dbReference type="EMBL" id="MEE2049746.1"/>
    </source>
</evidence>
<dbReference type="InterPro" id="IPR020802">
    <property type="entry name" value="TesA-like"/>
</dbReference>
<keyword evidence="2 4" id="KW-0378">Hydrolase</keyword>
<gene>
    <name evidence="4" type="ORF">Q8A49_04485</name>
</gene>
<sequence>MNTVRKACTDSNAWVRRITPPGGSPQLVCLPHAGGTAGFFQPLAGALGPQIEVRAVQYPARQDRLGTPHPANLHAMADAVVDELLDNPPAALFGHSMGALLAYEITHRLETAGHRPTALFVSACRQPSTSPDVPRTDTELVELVTLLGLTPRAVLEDPEIATMVLTPLRSDYAALRDYERGTVVRVGCPVTGLAGVHDPLVAPDELLPWREWTREELIVHRFPGAHFYLSENWNRVADVVRARVLPCGPP</sequence>
<protein>
    <submittedName>
        <fullName evidence="4">Alpha/beta fold hydrolase</fullName>
    </submittedName>
</protein>
<evidence type="ECO:0000256" key="1">
    <source>
        <dbReference type="ARBA" id="ARBA00007169"/>
    </source>
</evidence>
<organism evidence="4 5">
    <name type="scientific">Nocardiopsis tropica</name>
    <dbReference type="NCBI Taxonomy" id="109330"/>
    <lineage>
        <taxon>Bacteria</taxon>
        <taxon>Bacillati</taxon>
        <taxon>Actinomycetota</taxon>
        <taxon>Actinomycetes</taxon>
        <taxon>Streptosporangiales</taxon>
        <taxon>Nocardiopsidaceae</taxon>
        <taxon>Nocardiopsis</taxon>
    </lineage>
</organism>
<dbReference type="RefSeq" id="WP_330157008.1">
    <property type="nucleotide sequence ID" value="NZ_BAAAJA010000006.1"/>
</dbReference>
<dbReference type="PANTHER" id="PTHR11487">
    <property type="entry name" value="THIOESTERASE"/>
    <property type="match status" value="1"/>
</dbReference>
<dbReference type="GO" id="GO:0016787">
    <property type="term" value="F:hydrolase activity"/>
    <property type="evidence" value="ECO:0007669"/>
    <property type="project" value="UniProtKB-KW"/>
</dbReference>
<evidence type="ECO:0000259" key="3">
    <source>
        <dbReference type="SMART" id="SM00824"/>
    </source>
</evidence>
<dbReference type="Gene3D" id="3.40.50.1820">
    <property type="entry name" value="alpha/beta hydrolase"/>
    <property type="match status" value="1"/>
</dbReference>
<accession>A0ABU7KKD6</accession>
<comment type="caution">
    <text evidence="4">The sequence shown here is derived from an EMBL/GenBank/DDBJ whole genome shotgun (WGS) entry which is preliminary data.</text>
</comment>
<comment type="similarity">
    <text evidence="1">Belongs to the thioesterase family.</text>
</comment>
<dbReference type="InterPro" id="IPR001031">
    <property type="entry name" value="Thioesterase"/>
</dbReference>
<dbReference type="InterPro" id="IPR029058">
    <property type="entry name" value="AB_hydrolase_fold"/>
</dbReference>
<proteinExistence type="inferred from homology"/>
<dbReference type="PANTHER" id="PTHR11487:SF0">
    <property type="entry name" value="S-ACYL FATTY ACID SYNTHASE THIOESTERASE, MEDIUM CHAIN"/>
    <property type="match status" value="1"/>
</dbReference>
<dbReference type="Proteomes" id="UP001348641">
    <property type="component" value="Unassembled WGS sequence"/>
</dbReference>
<evidence type="ECO:0000256" key="2">
    <source>
        <dbReference type="ARBA" id="ARBA00022801"/>
    </source>
</evidence>
<dbReference type="Pfam" id="PF00975">
    <property type="entry name" value="Thioesterase"/>
    <property type="match status" value="1"/>
</dbReference>
<evidence type="ECO:0000313" key="5">
    <source>
        <dbReference type="Proteomes" id="UP001348641"/>
    </source>
</evidence>
<reference evidence="4 5" key="1">
    <citation type="submission" date="2023-07" db="EMBL/GenBank/DDBJ databases">
        <authorList>
            <person name="Girao M."/>
            <person name="Carvalho M.F."/>
        </authorList>
    </citation>
    <scope>NUCLEOTIDE SEQUENCE [LARGE SCALE GENOMIC DNA]</scope>
    <source>
        <strain evidence="4 5">66/93</strain>
    </source>
</reference>
<dbReference type="SMART" id="SM00824">
    <property type="entry name" value="PKS_TE"/>
    <property type="match status" value="1"/>
</dbReference>
<name>A0ABU7KKD6_9ACTN</name>
<dbReference type="EMBL" id="JAUUCC010000007">
    <property type="protein sequence ID" value="MEE2049746.1"/>
    <property type="molecule type" value="Genomic_DNA"/>
</dbReference>
<dbReference type="InterPro" id="IPR012223">
    <property type="entry name" value="TEII"/>
</dbReference>
<feature type="domain" description="Thioesterase TesA-like" evidence="3">
    <location>
        <begin position="28"/>
        <end position="207"/>
    </location>
</feature>